<keyword evidence="2" id="KW-1185">Reference proteome</keyword>
<gene>
    <name evidence="1" type="ORF">C8256_24235</name>
</gene>
<protein>
    <submittedName>
        <fullName evidence="1">Uncharacterized protein</fullName>
    </submittedName>
</protein>
<sequence>MVVLVGLANDQIAQSGLSSLSVIYYSAQLFSSGDAAIPDSVRRVKYLAYNCTSQEQAIKGELNLKYSLGYNSTVNQTMSSKTKAGISFPLGGSGISIGFDNSLETNLNGTLSVNKFREENDTEKIDQTINPMKSRLFILQRTLNSGYYNFSGKVLADAVLNPPGRFSNLLSETLFNPVNKDPKLRTFDINGTVWDVSSSVSKIYYWIDSDISASECDSLKKTYTLPAGFFSVKDSESQSITLPIINGNAIKTADVEGEIEVRAKSTASEACKVDIVTIDNKITIDAPLNKWSEWTTFMTHNGRSTYSLQSIVYDSNNCLGHVISQVRYQGDY</sequence>
<dbReference type="AlphaFoldDB" id="A0A2T2XVG2"/>
<evidence type="ECO:0000313" key="2">
    <source>
        <dbReference type="Proteomes" id="UP000240892"/>
    </source>
</evidence>
<comment type="caution">
    <text evidence="1">The sequence shown here is derived from an EMBL/GenBank/DDBJ whole genome shotgun (WGS) entry which is preliminary data.</text>
</comment>
<name>A0A2T2XVG2_9ENTR</name>
<dbReference type="Proteomes" id="UP000240892">
    <property type="component" value="Unassembled WGS sequence"/>
</dbReference>
<organism evidence="1 2">
    <name type="scientific">Kluyvera genomosp. 2</name>
    <dbReference type="NCBI Taxonomy" id="2774054"/>
    <lineage>
        <taxon>Bacteria</taxon>
        <taxon>Pseudomonadati</taxon>
        <taxon>Pseudomonadota</taxon>
        <taxon>Gammaproteobacteria</taxon>
        <taxon>Enterobacterales</taxon>
        <taxon>Enterobacteriaceae</taxon>
        <taxon>Kluyvera</taxon>
    </lineage>
</organism>
<accession>A0A2T2XVG2</accession>
<dbReference type="EMBL" id="PYHO01000039">
    <property type="protein sequence ID" value="PSR44242.1"/>
    <property type="molecule type" value="Genomic_DNA"/>
</dbReference>
<evidence type="ECO:0000313" key="1">
    <source>
        <dbReference type="EMBL" id="PSR44242.1"/>
    </source>
</evidence>
<proteinExistence type="predicted"/>
<reference evidence="1 2" key="1">
    <citation type="submission" date="2018-03" db="EMBL/GenBank/DDBJ databases">
        <title>First report of an OXA-48+CTX-M-M-producing Kluyvera ascorbata clone recovered from patients admitted in a University Hospital in Madrid, Spain.</title>
        <authorList>
            <person name="Hernandez-Garcia M."/>
            <person name="Leon-Sampedro R."/>
            <person name="Perez-Viso B."/>
            <person name="Morosini M.I."/>
            <person name="Lopez-Fresnena N."/>
            <person name="Coque T.M."/>
            <person name="Bonten M."/>
            <person name="Malhotra-Kumar S."/>
            <person name="Ruiz-Garbajosa P."/>
            <person name="Canton R."/>
        </authorList>
    </citation>
    <scope>NUCLEOTIDE SEQUENCE [LARGE SCALE GENOMIC DNA]</scope>
    <source>
        <strain evidence="1 2">KA2</strain>
    </source>
</reference>